<organism evidence="1">
    <name type="scientific">Arundo donax</name>
    <name type="common">Giant reed</name>
    <name type="synonym">Donax arundinaceus</name>
    <dbReference type="NCBI Taxonomy" id="35708"/>
    <lineage>
        <taxon>Eukaryota</taxon>
        <taxon>Viridiplantae</taxon>
        <taxon>Streptophyta</taxon>
        <taxon>Embryophyta</taxon>
        <taxon>Tracheophyta</taxon>
        <taxon>Spermatophyta</taxon>
        <taxon>Magnoliopsida</taxon>
        <taxon>Liliopsida</taxon>
        <taxon>Poales</taxon>
        <taxon>Poaceae</taxon>
        <taxon>PACMAD clade</taxon>
        <taxon>Arundinoideae</taxon>
        <taxon>Arundineae</taxon>
        <taxon>Arundo</taxon>
    </lineage>
</organism>
<evidence type="ECO:0000313" key="1">
    <source>
        <dbReference type="EMBL" id="JAD98269.1"/>
    </source>
</evidence>
<reference evidence="1" key="1">
    <citation type="submission" date="2014-09" db="EMBL/GenBank/DDBJ databases">
        <authorList>
            <person name="Magalhaes I.L.F."/>
            <person name="Oliveira U."/>
            <person name="Santos F.R."/>
            <person name="Vidigal T.H.D.A."/>
            <person name="Brescovit A.D."/>
            <person name="Santos A.J."/>
        </authorList>
    </citation>
    <scope>NUCLEOTIDE SEQUENCE</scope>
    <source>
        <tissue evidence="1">Shoot tissue taken approximately 20 cm above the soil surface</tissue>
    </source>
</reference>
<sequence length="74" mass="8369">MVSLILPRILGVHNCQLGGYVECHVAICIPCFFWQNLILTFCRYFYVSINILLPSLTIECKPNGAARTFCDNSN</sequence>
<dbReference type="EMBL" id="GBRH01199626">
    <property type="protein sequence ID" value="JAD98269.1"/>
    <property type="molecule type" value="Transcribed_RNA"/>
</dbReference>
<reference evidence="1" key="2">
    <citation type="journal article" date="2015" name="Data Brief">
        <title>Shoot transcriptome of the giant reed, Arundo donax.</title>
        <authorList>
            <person name="Barrero R.A."/>
            <person name="Guerrero F.D."/>
            <person name="Moolhuijzen P."/>
            <person name="Goolsby J.A."/>
            <person name="Tidwell J."/>
            <person name="Bellgard S.E."/>
            <person name="Bellgard M.I."/>
        </authorList>
    </citation>
    <scope>NUCLEOTIDE SEQUENCE</scope>
    <source>
        <tissue evidence="1">Shoot tissue taken approximately 20 cm above the soil surface</tissue>
    </source>
</reference>
<proteinExistence type="predicted"/>
<dbReference type="AlphaFoldDB" id="A0A0A9EC00"/>
<protein>
    <submittedName>
        <fullName evidence="1">Uncharacterized protein</fullName>
    </submittedName>
</protein>
<name>A0A0A9EC00_ARUDO</name>
<accession>A0A0A9EC00</accession>